<gene>
    <name evidence="6" type="ORF">RIF29_29457</name>
</gene>
<dbReference type="InterPro" id="IPR013201">
    <property type="entry name" value="Prot_inhib_I29"/>
</dbReference>
<dbReference type="PANTHER" id="PTHR12411">
    <property type="entry name" value="CYSTEINE PROTEASE FAMILY C1-RELATED"/>
    <property type="match status" value="1"/>
</dbReference>
<comment type="caution">
    <text evidence="6">The sequence shown here is derived from an EMBL/GenBank/DDBJ whole genome shotgun (WGS) entry which is preliminary data.</text>
</comment>
<evidence type="ECO:0000259" key="5">
    <source>
        <dbReference type="SMART" id="SM00848"/>
    </source>
</evidence>
<name>A0AAN9EGS0_CROPI</name>
<dbReference type="Pfam" id="PF00112">
    <property type="entry name" value="Peptidase_C1"/>
    <property type="match status" value="1"/>
</dbReference>
<dbReference type="Pfam" id="PF08246">
    <property type="entry name" value="Inhibitor_I29"/>
    <property type="match status" value="1"/>
</dbReference>
<keyword evidence="2" id="KW-0645">Protease</keyword>
<evidence type="ECO:0000256" key="2">
    <source>
        <dbReference type="ARBA" id="ARBA00022670"/>
    </source>
</evidence>
<organism evidence="6 7">
    <name type="scientific">Crotalaria pallida</name>
    <name type="common">Smooth rattlebox</name>
    <name type="synonym">Crotalaria striata</name>
    <dbReference type="NCBI Taxonomy" id="3830"/>
    <lineage>
        <taxon>Eukaryota</taxon>
        <taxon>Viridiplantae</taxon>
        <taxon>Streptophyta</taxon>
        <taxon>Embryophyta</taxon>
        <taxon>Tracheophyta</taxon>
        <taxon>Spermatophyta</taxon>
        <taxon>Magnoliopsida</taxon>
        <taxon>eudicotyledons</taxon>
        <taxon>Gunneridae</taxon>
        <taxon>Pentapetalae</taxon>
        <taxon>rosids</taxon>
        <taxon>fabids</taxon>
        <taxon>Fabales</taxon>
        <taxon>Fabaceae</taxon>
        <taxon>Papilionoideae</taxon>
        <taxon>50 kb inversion clade</taxon>
        <taxon>genistoids sensu lato</taxon>
        <taxon>core genistoids</taxon>
        <taxon>Crotalarieae</taxon>
        <taxon>Crotalaria</taxon>
    </lineage>
</organism>
<proteinExistence type="inferred from homology"/>
<protein>
    <recommendedName>
        <fullName evidence="5">Cathepsin propeptide inhibitor domain-containing protein</fullName>
    </recommendedName>
</protein>
<dbReference type="SMART" id="SM00848">
    <property type="entry name" value="Inhibitor_I29"/>
    <property type="match status" value="1"/>
</dbReference>
<sequence>MSRMLHDESSVVEMHKQWMVQHGRSYADDSEMKKRLKIFTENMEFIENFNNAENKSYELGLNQFADLTTEEFIALYTGLDNSSQRSFSSNVTSIEPLRLTNIPEYMDWREYGAVTNVKFQGRCDSCSIFASVAAVEGIVKIRTGNLISLSEQQLMDCTGQGR</sequence>
<evidence type="ECO:0000256" key="1">
    <source>
        <dbReference type="ARBA" id="ARBA00008455"/>
    </source>
</evidence>
<feature type="domain" description="Cathepsin propeptide inhibitor" evidence="5">
    <location>
        <begin position="15"/>
        <end position="72"/>
    </location>
</feature>
<dbReference type="InterPro" id="IPR013128">
    <property type="entry name" value="Peptidase_C1A"/>
</dbReference>
<dbReference type="Gene3D" id="3.90.70.10">
    <property type="entry name" value="Cysteine proteinases"/>
    <property type="match status" value="1"/>
</dbReference>
<reference evidence="6 7" key="1">
    <citation type="submission" date="2024-01" db="EMBL/GenBank/DDBJ databases">
        <title>The genomes of 5 underutilized Papilionoideae crops provide insights into root nodulation and disease resistanc.</title>
        <authorList>
            <person name="Yuan L."/>
        </authorList>
    </citation>
    <scope>NUCLEOTIDE SEQUENCE [LARGE SCALE GENOMIC DNA]</scope>
    <source>
        <strain evidence="6">ZHUSHIDOU_FW_LH</strain>
        <tissue evidence="6">Leaf</tissue>
    </source>
</reference>
<dbReference type="InterPro" id="IPR038765">
    <property type="entry name" value="Papain-like_cys_pep_sf"/>
</dbReference>
<evidence type="ECO:0000256" key="4">
    <source>
        <dbReference type="ARBA" id="ARBA00022807"/>
    </source>
</evidence>
<keyword evidence="7" id="KW-1185">Reference proteome</keyword>
<dbReference type="GO" id="GO:0006508">
    <property type="term" value="P:proteolysis"/>
    <property type="evidence" value="ECO:0007669"/>
    <property type="project" value="UniProtKB-KW"/>
</dbReference>
<comment type="similarity">
    <text evidence="1">Belongs to the peptidase C1 family.</text>
</comment>
<dbReference type="EMBL" id="JAYWIO010000006">
    <property type="protein sequence ID" value="KAK7256025.1"/>
    <property type="molecule type" value="Genomic_DNA"/>
</dbReference>
<dbReference type="SUPFAM" id="SSF54001">
    <property type="entry name" value="Cysteine proteinases"/>
    <property type="match status" value="1"/>
</dbReference>
<accession>A0AAN9EGS0</accession>
<keyword evidence="3" id="KW-0378">Hydrolase</keyword>
<evidence type="ECO:0000313" key="6">
    <source>
        <dbReference type="EMBL" id="KAK7256025.1"/>
    </source>
</evidence>
<dbReference type="Proteomes" id="UP001372338">
    <property type="component" value="Unassembled WGS sequence"/>
</dbReference>
<evidence type="ECO:0000256" key="3">
    <source>
        <dbReference type="ARBA" id="ARBA00022801"/>
    </source>
</evidence>
<dbReference type="AlphaFoldDB" id="A0AAN9EGS0"/>
<keyword evidence="4" id="KW-0788">Thiol protease</keyword>
<dbReference type="GO" id="GO:0008234">
    <property type="term" value="F:cysteine-type peptidase activity"/>
    <property type="evidence" value="ECO:0007669"/>
    <property type="project" value="UniProtKB-KW"/>
</dbReference>
<dbReference type="InterPro" id="IPR000668">
    <property type="entry name" value="Peptidase_C1A_C"/>
</dbReference>
<evidence type="ECO:0000313" key="7">
    <source>
        <dbReference type="Proteomes" id="UP001372338"/>
    </source>
</evidence>